<proteinExistence type="predicted"/>
<keyword evidence="1" id="KW-1133">Transmembrane helix</keyword>
<evidence type="ECO:0000313" key="3">
    <source>
        <dbReference type="Proteomes" id="UP000183080"/>
    </source>
</evidence>
<comment type="caution">
    <text evidence="2">The sequence shown here is derived from an EMBL/GenBank/DDBJ whole genome shotgun (WGS) entry which is preliminary data.</text>
</comment>
<feature type="transmembrane region" description="Helical" evidence="1">
    <location>
        <begin position="109"/>
        <end position="126"/>
    </location>
</feature>
<keyword evidence="1" id="KW-0812">Transmembrane</keyword>
<feature type="transmembrane region" description="Helical" evidence="1">
    <location>
        <begin position="12"/>
        <end position="30"/>
    </location>
</feature>
<sequence length="240" mass="28312">MLDDYLSWDTPWELYFHALIFIPIIQRLIFLGEPALKAIQIHGHHLRWIFERLREIPRGYSIAAKFTVGLLVPATIAILRFIIFEPEDGVVEFFDLTLTPPNWEQTPPWQIWLMILFFVGHTYLDWRRVWDTRNLAVKLISVDVQKYRPMVDRMLQMGDWLKNSRDKGNEALPHERVAKFVGFFAGKVVDTTNTVVDKVMEMPNNYAGRWMVVNVAFGMAFHLMPIAFMFFLTTTYEWNL</sequence>
<evidence type="ECO:0000313" key="2">
    <source>
        <dbReference type="EMBL" id="OIR19021.1"/>
    </source>
</evidence>
<dbReference type="EMBL" id="MIZA01000019">
    <property type="protein sequence ID" value="OIR19021.1"/>
    <property type="molecule type" value="Genomic_DNA"/>
</dbReference>
<gene>
    <name evidence="2" type="ORF">BD935_01300</name>
</gene>
<keyword evidence="1" id="KW-0472">Membrane</keyword>
<dbReference type="AlphaFoldDB" id="A0A1J5TRR8"/>
<feature type="transmembrane region" description="Helical" evidence="1">
    <location>
        <begin position="62"/>
        <end position="83"/>
    </location>
</feature>
<feature type="transmembrane region" description="Helical" evidence="1">
    <location>
        <begin position="210"/>
        <end position="232"/>
    </location>
</feature>
<reference evidence="2 3" key="1">
    <citation type="submission" date="2016-08" db="EMBL/GenBank/DDBJ databases">
        <title>New Insights into Marine Group III Euryarchaeota, from dark to light.</title>
        <authorList>
            <person name="Haro-Moreno J.M."/>
            <person name="Rodriguez-Valera F."/>
            <person name="Lopez-Garcia P."/>
            <person name="Moreira D."/>
            <person name="Martin-Cuadrado A.B."/>
        </authorList>
    </citation>
    <scope>NUCLEOTIDE SEQUENCE [LARGE SCALE GENOMIC DNA]</scope>
    <source>
        <strain evidence="2">CG-Epi1</strain>
    </source>
</reference>
<protein>
    <submittedName>
        <fullName evidence="2">Uncharacterized protein</fullName>
    </submittedName>
</protein>
<organism evidence="2 3">
    <name type="scientific">Marine Group III euryarchaeote CG-Epi1</name>
    <dbReference type="NCBI Taxonomy" id="1888995"/>
    <lineage>
        <taxon>Archaea</taxon>
        <taxon>Methanobacteriati</taxon>
        <taxon>Thermoplasmatota</taxon>
        <taxon>Thermoplasmata</taxon>
        <taxon>Candidatus Thermoprofundales</taxon>
    </lineage>
</organism>
<dbReference type="Proteomes" id="UP000183080">
    <property type="component" value="Unassembled WGS sequence"/>
</dbReference>
<name>A0A1J5TRR8_9ARCH</name>
<accession>A0A1J5TRR8</accession>
<evidence type="ECO:0000256" key="1">
    <source>
        <dbReference type="SAM" id="Phobius"/>
    </source>
</evidence>